<dbReference type="AlphaFoldDB" id="A0A5C3PBI0"/>
<proteinExistence type="predicted"/>
<feature type="region of interest" description="Disordered" evidence="1">
    <location>
        <begin position="309"/>
        <end position="357"/>
    </location>
</feature>
<dbReference type="EMBL" id="ML211204">
    <property type="protein sequence ID" value="TFK86327.1"/>
    <property type="molecule type" value="Genomic_DNA"/>
</dbReference>
<sequence length="503" mass="55240">MPTGTIDVYARWSKYDGAYPTTPEDFIRKTHVYLVTIPPSAPLAVGKRVRVLAMSPARWCCPDADVDLLEAYDAHVVGRISKVLGWRGDWVALEVENECRVSAVRKARLEIPYLPGVTVLRLDNLREGKGPKEAQMEDLDLDMRAKPPPPLWACKAGGGSIYANEGKRRRRKVKEPIVTGKRCQIRTVIISGHTPTAAPAYEPTPSQEPSPQPPASGPVVRSDSCSVLDGIWRKWYSIDLKAGNHCDSTAATPPTSSFVITDGPTPKRISGQNSGCVRRVSPGLSAAGVGSNILGGLRASSALTFRPSMSSRAASPESVTLGAEDVSYDRQSEQRGRRTGGSMGTGGSFVDPPKRTSREGTVRYFGDSLEEFLASNNHGETVQLRIPRQGIWKETTVDNLGTASKSNSEARNAVIIERGRIRWKTPCCRFCNWSSCGAGSVKVIEVVLQMTQVMAQKDTHRFHSGSHDVVLDERAKVWEAPRYKNTFKLEPRSRSEKERRPTD</sequence>
<protein>
    <submittedName>
        <fullName evidence="2">Uncharacterized protein</fullName>
    </submittedName>
</protein>
<dbReference type="Proteomes" id="UP000308197">
    <property type="component" value="Unassembled WGS sequence"/>
</dbReference>
<reference evidence="2 3" key="1">
    <citation type="journal article" date="2019" name="Nat. Ecol. Evol.">
        <title>Megaphylogeny resolves global patterns of mushroom evolution.</title>
        <authorList>
            <person name="Varga T."/>
            <person name="Krizsan K."/>
            <person name="Foldi C."/>
            <person name="Dima B."/>
            <person name="Sanchez-Garcia M."/>
            <person name="Sanchez-Ramirez S."/>
            <person name="Szollosi G.J."/>
            <person name="Szarkandi J.G."/>
            <person name="Papp V."/>
            <person name="Albert L."/>
            <person name="Andreopoulos W."/>
            <person name="Angelini C."/>
            <person name="Antonin V."/>
            <person name="Barry K.W."/>
            <person name="Bougher N.L."/>
            <person name="Buchanan P."/>
            <person name="Buyck B."/>
            <person name="Bense V."/>
            <person name="Catcheside P."/>
            <person name="Chovatia M."/>
            <person name="Cooper J."/>
            <person name="Damon W."/>
            <person name="Desjardin D."/>
            <person name="Finy P."/>
            <person name="Geml J."/>
            <person name="Haridas S."/>
            <person name="Hughes K."/>
            <person name="Justo A."/>
            <person name="Karasinski D."/>
            <person name="Kautmanova I."/>
            <person name="Kiss B."/>
            <person name="Kocsube S."/>
            <person name="Kotiranta H."/>
            <person name="LaButti K.M."/>
            <person name="Lechner B.E."/>
            <person name="Liimatainen K."/>
            <person name="Lipzen A."/>
            <person name="Lukacs Z."/>
            <person name="Mihaltcheva S."/>
            <person name="Morgado L.N."/>
            <person name="Niskanen T."/>
            <person name="Noordeloos M.E."/>
            <person name="Ohm R.A."/>
            <person name="Ortiz-Santana B."/>
            <person name="Ovrebo C."/>
            <person name="Racz N."/>
            <person name="Riley R."/>
            <person name="Savchenko A."/>
            <person name="Shiryaev A."/>
            <person name="Soop K."/>
            <person name="Spirin V."/>
            <person name="Szebenyi C."/>
            <person name="Tomsovsky M."/>
            <person name="Tulloss R.E."/>
            <person name="Uehling J."/>
            <person name="Grigoriev I.V."/>
            <person name="Vagvolgyi C."/>
            <person name="Papp T."/>
            <person name="Martin F.M."/>
            <person name="Miettinen O."/>
            <person name="Hibbett D.S."/>
            <person name="Nagy L.G."/>
        </authorList>
    </citation>
    <scope>NUCLEOTIDE SEQUENCE [LARGE SCALE GENOMIC DNA]</scope>
    <source>
        <strain evidence="2 3">HHB13444</strain>
    </source>
</reference>
<name>A0A5C3PBI0_9APHY</name>
<evidence type="ECO:0000313" key="3">
    <source>
        <dbReference type="Proteomes" id="UP000308197"/>
    </source>
</evidence>
<keyword evidence="3" id="KW-1185">Reference proteome</keyword>
<feature type="region of interest" description="Disordered" evidence="1">
    <location>
        <begin position="194"/>
        <end position="221"/>
    </location>
</feature>
<evidence type="ECO:0000313" key="2">
    <source>
        <dbReference type="EMBL" id="TFK86327.1"/>
    </source>
</evidence>
<feature type="compositionally biased region" description="Pro residues" evidence="1">
    <location>
        <begin position="206"/>
        <end position="216"/>
    </location>
</feature>
<dbReference type="InParanoid" id="A0A5C3PBI0"/>
<accession>A0A5C3PBI0</accession>
<evidence type="ECO:0000256" key="1">
    <source>
        <dbReference type="SAM" id="MobiDB-lite"/>
    </source>
</evidence>
<organism evidence="2 3">
    <name type="scientific">Polyporus arcularius HHB13444</name>
    <dbReference type="NCBI Taxonomy" id="1314778"/>
    <lineage>
        <taxon>Eukaryota</taxon>
        <taxon>Fungi</taxon>
        <taxon>Dikarya</taxon>
        <taxon>Basidiomycota</taxon>
        <taxon>Agaricomycotina</taxon>
        <taxon>Agaricomycetes</taxon>
        <taxon>Polyporales</taxon>
        <taxon>Polyporaceae</taxon>
        <taxon>Polyporus</taxon>
    </lineage>
</organism>
<feature type="compositionally biased region" description="Basic and acidic residues" evidence="1">
    <location>
        <begin position="327"/>
        <end position="336"/>
    </location>
</feature>
<feature type="compositionally biased region" description="Low complexity" evidence="1">
    <location>
        <begin position="194"/>
        <end position="205"/>
    </location>
</feature>
<gene>
    <name evidence="2" type="ORF">K466DRAFT_566056</name>
</gene>